<feature type="region of interest" description="Disordered" evidence="1">
    <location>
        <begin position="1"/>
        <end position="55"/>
    </location>
</feature>
<dbReference type="EMBL" id="PSQE01000001">
    <property type="protein sequence ID" value="RHN81941.1"/>
    <property type="molecule type" value="Genomic_DNA"/>
</dbReference>
<evidence type="ECO:0000313" key="2">
    <source>
        <dbReference type="EMBL" id="RHN81941.1"/>
    </source>
</evidence>
<name>A0A396JZ18_MEDTR</name>
<feature type="compositionally biased region" description="Basic residues" evidence="1">
    <location>
        <begin position="24"/>
        <end position="33"/>
    </location>
</feature>
<proteinExistence type="predicted"/>
<sequence length="94" mass="9872">MASKTESGSPRDTPPSPPNTTLVYRRRGAKGKSKQGGGSAISTQPEDNKGTNRVGLQVYTRKKKDVSRGTTKVVVGENTVRGGITEGTNGNGRV</sequence>
<reference evidence="3" key="1">
    <citation type="journal article" date="2018" name="Nat. Plants">
        <title>Whole-genome landscape of Medicago truncatula symbiotic genes.</title>
        <authorList>
            <person name="Pecrix Y."/>
            <person name="Staton S.E."/>
            <person name="Sallet E."/>
            <person name="Lelandais-Briere C."/>
            <person name="Moreau S."/>
            <person name="Carrere S."/>
            <person name="Blein T."/>
            <person name="Jardinaud M.F."/>
            <person name="Latrasse D."/>
            <person name="Zouine M."/>
            <person name="Zahm M."/>
            <person name="Kreplak J."/>
            <person name="Mayjonade B."/>
            <person name="Satge C."/>
            <person name="Perez M."/>
            <person name="Cauet S."/>
            <person name="Marande W."/>
            <person name="Chantry-Darmon C."/>
            <person name="Lopez-Roques C."/>
            <person name="Bouchez O."/>
            <person name="Berard A."/>
            <person name="Debelle F."/>
            <person name="Munos S."/>
            <person name="Bendahmane A."/>
            <person name="Berges H."/>
            <person name="Niebel A."/>
            <person name="Buitink J."/>
            <person name="Frugier F."/>
            <person name="Benhamed M."/>
            <person name="Crespi M."/>
            <person name="Gouzy J."/>
            <person name="Gamas P."/>
        </authorList>
    </citation>
    <scope>NUCLEOTIDE SEQUENCE [LARGE SCALE GENOMIC DNA]</scope>
    <source>
        <strain evidence="3">cv. Jemalong A17</strain>
    </source>
</reference>
<gene>
    <name evidence="2" type="ORF">MtrunA17_Chr1g0204491</name>
</gene>
<feature type="compositionally biased region" description="Polar residues" evidence="1">
    <location>
        <begin position="1"/>
        <end position="10"/>
    </location>
</feature>
<organism evidence="2 3">
    <name type="scientific">Medicago truncatula</name>
    <name type="common">Barrel medic</name>
    <name type="synonym">Medicago tribuloides</name>
    <dbReference type="NCBI Taxonomy" id="3880"/>
    <lineage>
        <taxon>Eukaryota</taxon>
        <taxon>Viridiplantae</taxon>
        <taxon>Streptophyta</taxon>
        <taxon>Embryophyta</taxon>
        <taxon>Tracheophyta</taxon>
        <taxon>Spermatophyta</taxon>
        <taxon>Magnoliopsida</taxon>
        <taxon>eudicotyledons</taxon>
        <taxon>Gunneridae</taxon>
        <taxon>Pentapetalae</taxon>
        <taxon>rosids</taxon>
        <taxon>fabids</taxon>
        <taxon>Fabales</taxon>
        <taxon>Fabaceae</taxon>
        <taxon>Papilionoideae</taxon>
        <taxon>50 kb inversion clade</taxon>
        <taxon>NPAAA clade</taxon>
        <taxon>Hologalegina</taxon>
        <taxon>IRL clade</taxon>
        <taxon>Trifolieae</taxon>
        <taxon>Medicago</taxon>
    </lineage>
</organism>
<accession>A0A396JZ18</accession>
<protein>
    <submittedName>
        <fullName evidence="2">Uncharacterized protein</fullName>
    </submittedName>
</protein>
<dbReference type="AlphaFoldDB" id="A0A396JZ18"/>
<comment type="caution">
    <text evidence="2">The sequence shown here is derived from an EMBL/GenBank/DDBJ whole genome shotgun (WGS) entry which is preliminary data.</text>
</comment>
<dbReference type="Gramene" id="rna6041">
    <property type="protein sequence ID" value="RHN81941.1"/>
    <property type="gene ID" value="gene6041"/>
</dbReference>
<dbReference type="Proteomes" id="UP000265566">
    <property type="component" value="Chromosome 1"/>
</dbReference>
<evidence type="ECO:0000313" key="3">
    <source>
        <dbReference type="Proteomes" id="UP000265566"/>
    </source>
</evidence>
<evidence type="ECO:0000256" key="1">
    <source>
        <dbReference type="SAM" id="MobiDB-lite"/>
    </source>
</evidence>